<dbReference type="GO" id="GO:0046872">
    <property type="term" value="F:metal ion binding"/>
    <property type="evidence" value="ECO:0007669"/>
    <property type="project" value="UniProtKB-KW"/>
</dbReference>
<evidence type="ECO:0000256" key="2">
    <source>
        <dbReference type="ARBA" id="ARBA00022723"/>
    </source>
</evidence>
<evidence type="ECO:0000256" key="3">
    <source>
        <dbReference type="ARBA" id="ARBA00023002"/>
    </source>
</evidence>
<dbReference type="InterPro" id="IPR017941">
    <property type="entry name" value="Rieske_2Fe-2S"/>
</dbReference>
<dbReference type="InterPro" id="IPR006076">
    <property type="entry name" value="FAD-dep_OxRdtase"/>
</dbReference>
<dbReference type="PROSITE" id="PS51296">
    <property type="entry name" value="RIESKE"/>
    <property type="match status" value="1"/>
</dbReference>
<dbReference type="AlphaFoldDB" id="A0A2N8S089"/>
<organism evidence="8 9">
    <name type="scientific">Stutzerimonas stutzeri</name>
    <name type="common">Pseudomonas stutzeri</name>
    <dbReference type="NCBI Taxonomy" id="316"/>
    <lineage>
        <taxon>Bacteria</taxon>
        <taxon>Pseudomonadati</taxon>
        <taxon>Pseudomonadota</taxon>
        <taxon>Gammaproteobacteria</taxon>
        <taxon>Pseudomonadales</taxon>
        <taxon>Pseudomonadaceae</taxon>
        <taxon>Stutzerimonas</taxon>
    </lineage>
</organism>
<dbReference type="Proteomes" id="UP000235925">
    <property type="component" value="Unassembled WGS sequence"/>
</dbReference>
<evidence type="ECO:0000313" key="8">
    <source>
        <dbReference type="EMBL" id="PNF80047.1"/>
    </source>
</evidence>
<dbReference type="Gene3D" id="2.102.10.10">
    <property type="entry name" value="Rieske [2Fe-2S] iron-sulphur domain"/>
    <property type="match status" value="1"/>
</dbReference>
<evidence type="ECO:0000313" key="9">
    <source>
        <dbReference type="Proteomes" id="UP000235925"/>
    </source>
</evidence>
<dbReference type="Pfam" id="PF00355">
    <property type="entry name" value="Rieske"/>
    <property type="match status" value="1"/>
</dbReference>
<reference evidence="8 9" key="1">
    <citation type="submission" date="2018-01" db="EMBL/GenBank/DDBJ databases">
        <title>Denitrification phenotypes of diverse strains of Pseudomonas stutzeri.</title>
        <authorList>
            <person name="Milligan D.A."/>
            <person name="Bergaust L."/>
            <person name="Bakken L.R."/>
            <person name="Frostegard A."/>
        </authorList>
    </citation>
    <scope>NUCLEOTIDE SEQUENCE [LARGE SCALE GENOMIC DNA]</scope>
    <source>
        <strain evidence="8 9">KC</strain>
    </source>
</reference>
<dbReference type="PANTHER" id="PTHR13847:SF274">
    <property type="entry name" value="RIESKE 2FE-2S IRON-SULFUR PROTEIN YHFW-RELATED"/>
    <property type="match status" value="1"/>
</dbReference>
<sequence>MPALSATPDCCWTASAPRSDFPRLTGNSECDVVVVGAGIVGLSTAMTLCEAGKSVVVLEAREVGGQVTGRSTAKVTTQHALIYRYLIDTFGQDLAQCYADANREAVERIRHWVTSLAIDCDYERQSAFAYACSVDWRAAIEQEAEAAHRLGFAARVIDQPPLPFATAGALEFPDQAQFNPARYLIGLAALLQALGGRIYQHTRATSFERHDRWRVGFDGGSVEADQVVLATHMPVETPIDLASPTQPRCHVAMAFRPQEGAHLEGMFIGIDEPTHSIRMGRDDHGPLFIVLGPRFKTGQDDDVAQRFVDLERWARSNLPVSEAVWRWCNEDYDTADRVAYVGEADSEKSPGLFVATGFNGWGISNGTAAGLGIARQIITGRCPWKQLYDPNRPSPDDFNQSSDSHSQIDDLEAIAPGEGGVITRGDEKLAVWRDDAGSLHAVSAACTHMGCSVTWNNADRTWDCPCHGSIFQADGEVIHGPAIEPLAAKSI</sequence>
<evidence type="ECO:0000259" key="7">
    <source>
        <dbReference type="PROSITE" id="PS51296"/>
    </source>
</evidence>
<dbReference type="GO" id="GO:0016020">
    <property type="term" value="C:membrane"/>
    <property type="evidence" value="ECO:0007669"/>
    <property type="project" value="InterPro"/>
</dbReference>
<dbReference type="FunFam" id="2.102.10.10:FF:000014">
    <property type="entry name" value="Oxidoreductase, FAD dependent"/>
    <property type="match status" value="1"/>
</dbReference>
<dbReference type="Gene3D" id="3.50.50.60">
    <property type="entry name" value="FAD/NAD(P)-binding domain"/>
    <property type="match status" value="1"/>
</dbReference>
<proteinExistence type="predicted"/>
<dbReference type="EMBL" id="POUN01000004">
    <property type="protein sequence ID" value="PNF80047.1"/>
    <property type="molecule type" value="Genomic_DNA"/>
</dbReference>
<keyword evidence="1" id="KW-0001">2Fe-2S</keyword>
<dbReference type="SUPFAM" id="SSF51905">
    <property type="entry name" value="FAD/NAD(P)-binding domain"/>
    <property type="match status" value="1"/>
</dbReference>
<keyword evidence="2" id="KW-0479">Metal-binding</keyword>
<dbReference type="SUPFAM" id="SSF50022">
    <property type="entry name" value="ISP domain"/>
    <property type="match status" value="1"/>
</dbReference>
<dbReference type="GO" id="GO:0016491">
    <property type="term" value="F:oxidoreductase activity"/>
    <property type="evidence" value="ECO:0007669"/>
    <property type="project" value="UniProtKB-KW"/>
</dbReference>
<keyword evidence="6" id="KW-1015">Disulfide bond</keyword>
<evidence type="ECO:0000256" key="1">
    <source>
        <dbReference type="ARBA" id="ARBA00022714"/>
    </source>
</evidence>
<evidence type="ECO:0000256" key="6">
    <source>
        <dbReference type="ARBA" id="ARBA00023157"/>
    </source>
</evidence>
<dbReference type="OrthoDB" id="311718at2"/>
<dbReference type="Pfam" id="PF01266">
    <property type="entry name" value="DAO"/>
    <property type="match status" value="1"/>
</dbReference>
<dbReference type="PANTHER" id="PTHR13847">
    <property type="entry name" value="SARCOSINE DEHYDROGENASE-RELATED"/>
    <property type="match status" value="1"/>
</dbReference>
<keyword evidence="5" id="KW-0411">Iron-sulfur</keyword>
<dbReference type="InterPro" id="IPR038010">
    <property type="entry name" value="YhfW_C"/>
</dbReference>
<dbReference type="InterPro" id="IPR036922">
    <property type="entry name" value="Rieske_2Fe-2S_sf"/>
</dbReference>
<name>A0A2N8S089_STUST</name>
<gene>
    <name evidence="8" type="ORF">CXK92_15665</name>
</gene>
<feature type="domain" description="Rieske" evidence="7">
    <location>
        <begin position="406"/>
        <end position="491"/>
    </location>
</feature>
<keyword evidence="3" id="KW-0560">Oxidoreductase</keyword>
<evidence type="ECO:0000256" key="4">
    <source>
        <dbReference type="ARBA" id="ARBA00023004"/>
    </source>
</evidence>
<dbReference type="GO" id="GO:0051537">
    <property type="term" value="F:2 iron, 2 sulfur cluster binding"/>
    <property type="evidence" value="ECO:0007669"/>
    <property type="project" value="UniProtKB-KW"/>
</dbReference>
<dbReference type="RefSeq" id="WP_102825933.1">
    <property type="nucleotide sequence ID" value="NZ_CP139348.1"/>
</dbReference>
<protein>
    <submittedName>
        <fullName evidence="8">FAD-dependent oxidoreductase</fullName>
    </submittedName>
</protein>
<comment type="caution">
    <text evidence="8">The sequence shown here is derived from an EMBL/GenBank/DDBJ whole genome shotgun (WGS) entry which is preliminary data.</text>
</comment>
<dbReference type="PRINTS" id="PR00162">
    <property type="entry name" value="RIESKE"/>
</dbReference>
<dbReference type="CDD" id="cd03477">
    <property type="entry name" value="Rieske_YhfW_C"/>
    <property type="match status" value="1"/>
</dbReference>
<accession>A0A2N8S089</accession>
<evidence type="ECO:0000256" key="5">
    <source>
        <dbReference type="ARBA" id="ARBA00023014"/>
    </source>
</evidence>
<dbReference type="Gene3D" id="3.30.9.10">
    <property type="entry name" value="D-Amino Acid Oxidase, subunit A, domain 2"/>
    <property type="match status" value="1"/>
</dbReference>
<dbReference type="InterPro" id="IPR036188">
    <property type="entry name" value="FAD/NAD-bd_sf"/>
</dbReference>
<dbReference type="GO" id="GO:0005737">
    <property type="term" value="C:cytoplasm"/>
    <property type="evidence" value="ECO:0007669"/>
    <property type="project" value="TreeGrafter"/>
</dbReference>
<keyword evidence="4" id="KW-0408">Iron</keyword>
<dbReference type="InterPro" id="IPR005805">
    <property type="entry name" value="Rieske_Fe-S_prot_C"/>
</dbReference>